<dbReference type="Pfam" id="PF04542">
    <property type="entry name" value="Sigma70_r2"/>
    <property type="match status" value="1"/>
</dbReference>
<keyword evidence="9" id="KW-1185">Reference proteome</keyword>
<gene>
    <name evidence="8" type="primary">sigW_6</name>
    <name evidence="8" type="ORF">Pla100_25100</name>
</gene>
<feature type="domain" description="RNA polymerase sigma-70 region 2" evidence="6">
    <location>
        <begin position="24"/>
        <end position="92"/>
    </location>
</feature>
<comment type="caution">
    <text evidence="8">The sequence shown here is derived from an EMBL/GenBank/DDBJ whole genome shotgun (WGS) entry which is preliminary data.</text>
</comment>
<dbReference type="GO" id="GO:0003677">
    <property type="term" value="F:DNA binding"/>
    <property type="evidence" value="ECO:0007669"/>
    <property type="project" value="UniProtKB-KW"/>
</dbReference>
<organism evidence="8 9">
    <name type="scientific">Neorhodopirellula pilleata</name>
    <dbReference type="NCBI Taxonomy" id="2714738"/>
    <lineage>
        <taxon>Bacteria</taxon>
        <taxon>Pseudomonadati</taxon>
        <taxon>Planctomycetota</taxon>
        <taxon>Planctomycetia</taxon>
        <taxon>Pirellulales</taxon>
        <taxon>Pirellulaceae</taxon>
        <taxon>Neorhodopirellula</taxon>
    </lineage>
</organism>
<dbReference type="NCBIfam" id="TIGR02937">
    <property type="entry name" value="sigma70-ECF"/>
    <property type="match status" value="1"/>
</dbReference>
<dbReference type="InterPro" id="IPR036388">
    <property type="entry name" value="WH-like_DNA-bd_sf"/>
</dbReference>
<dbReference type="Gene3D" id="1.10.1740.10">
    <property type="match status" value="1"/>
</dbReference>
<dbReference type="Pfam" id="PF08281">
    <property type="entry name" value="Sigma70_r4_2"/>
    <property type="match status" value="1"/>
</dbReference>
<dbReference type="InterPro" id="IPR013325">
    <property type="entry name" value="RNA_pol_sigma_r2"/>
</dbReference>
<comment type="similarity">
    <text evidence="1">Belongs to the sigma-70 factor family. ECF subfamily.</text>
</comment>
<keyword evidence="4" id="KW-0238">DNA-binding</keyword>
<dbReference type="SUPFAM" id="SSF88659">
    <property type="entry name" value="Sigma3 and sigma4 domains of RNA polymerase sigma factors"/>
    <property type="match status" value="1"/>
</dbReference>
<dbReference type="PANTHER" id="PTHR43133">
    <property type="entry name" value="RNA POLYMERASE ECF-TYPE SIGMA FACTO"/>
    <property type="match status" value="1"/>
</dbReference>
<dbReference type="InterPro" id="IPR014284">
    <property type="entry name" value="RNA_pol_sigma-70_dom"/>
</dbReference>
<name>A0A5C6ADI0_9BACT</name>
<evidence type="ECO:0000256" key="5">
    <source>
        <dbReference type="ARBA" id="ARBA00023163"/>
    </source>
</evidence>
<evidence type="ECO:0000259" key="6">
    <source>
        <dbReference type="Pfam" id="PF04542"/>
    </source>
</evidence>
<feature type="domain" description="RNA polymerase sigma factor 70 region 4 type 2" evidence="7">
    <location>
        <begin position="122"/>
        <end position="173"/>
    </location>
</feature>
<dbReference type="EMBL" id="SJPM01000004">
    <property type="protein sequence ID" value="TWT97358.1"/>
    <property type="molecule type" value="Genomic_DNA"/>
</dbReference>
<dbReference type="PANTHER" id="PTHR43133:SF8">
    <property type="entry name" value="RNA POLYMERASE SIGMA FACTOR HI_1459-RELATED"/>
    <property type="match status" value="1"/>
</dbReference>
<evidence type="ECO:0000256" key="1">
    <source>
        <dbReference type="ARBA" id="ARBA00010641"/>
    </source>
</evidence>
<reference evidence="8 9" key="1">
    <citation type="submission" date="2019-02" db="EMBL/GenBank/DDBJ databases">
        <title>Deep-cultivation of Planctomycetes and their phenomic and genomic characterization uncovers novel biology.</title>
        <authorList>
            <person name="Wiegand S."/>
            <person name="Jogler M."/>
            <person name="Boedeker C."/>
            <person name="Pinto D."/>
            <person name="Vollmers J."/>
            <person name="Rivas-Marin E."/>
            <person name="Kohn T."/>
            <person name="Peeters S.H."/>
            <person name="Heuer A."/>
            <person name="Rast P."/>
            <person name="Oberbeckmann S."/>
            <person name="Bunk B."/>
            <person name="Jeske O."/>
            <person name="Meyerdierks A."/>
            <person name="Storesund J.E."/>
            <person name="Kallscheuer N."/>
            <person name="Luecker S."/>
            <person name="Lage O.M."/>
            <person name="Pohl T."/>
            <person name="Merkel B.J."/>
            <person name="Hornburger P."/>
            <person name="Mueller R.-W."/>
            <person name="Bruemmer F."/>
            <person name="Labrenz M."/>
            <person name="Spormann A.M."/>
            <person name="Op Den Camp H."/>
            <person name="Overmann J."/>
            <person name="Amann R."/>
            <person name="Jetten M.S.M."/>
            <person name="Mascher T."/>
            <person name="Medema M.H."/>
            <person name="Devos D.P."/>
            <person name="Kaster A.-K."/>
            <person name="Ovreas L."/>
            <person name="Rohde M."/>
            <person name="Galperin M.Y."/>
            <person name="Jogler C."/>
        </authorList>
    </citation>
    <scope>NUCLEOTIDE SEQUENCE [LARGE SCALE GENOMIC DNA]</scope>
    <source>
        <strain evidence="8 9">Pla100</strain>
    </source>
</reference>
<dbReference type="InterPro" id="IPR007627">
    <property type="entry name" value="RNA_pol_sigma70_r2"/>
</dbReference>
<dbReference type="GO" id="GO:0006352">
    <property type="term" value="P:DNA-templated transcription initiation"/>
    <property type="evidence" value="ECO:0007669"/>
    <property type="project" value="InterPro"/>
</dbReference>
<keyword evidence="3" id="KW-0731">Sigma factor</keyword>
<evidence type="ECO:0000259" key="7">
    <source>
        <dbReference type="Pfam" id="PF08281"/>
    </source>
</evidence>
<keyword evidence="5" id="KW-0804">Transcription</keyword>
<evidence type="ECO:0000256" key="4">
    <source>
        <dbReference type="ARBA" id="ARBA00023125"/>
    </source>
</evidence>
<protein>
    <submittedName>
        <fullName evidence="8">ECF RNA polymerase sigma factor SigW</fullName>
    </submittedName>
</protein>
<dbReference type="InterPro" id="IPR039425">
    <property type="entry name" value="RNA_pol_sigma-70-like"/>
</dbReference>
<dbReference type="AlphaFoldDB" id="A0A5C6ADI0"/>
<dbReference type="Proteomes" id="UP000316213">
    <property type="component" value="Unassembled WGS sequence"/>
</dbReference>
<dbReference type="SUPFAM" id="SSF88946">
    <property type="entry name" value="Sigma2 domain of RNA polymerase sigma factors"/>
    <property type="match status" value="1"/>
</dbReference>
<dbReference type="InterPro" id="IPR013249">
    <property type="entry name" value="RNA_pol_sigma70_r4_t2"/>
</dbReference>
<evidence type="ECO:0000313" key="9">
    <source>
        <dbReference type="Proteomes" id="UP000316213"/>
    </source>
</evidence>
<evidence type="ECO:0000256" key="2">
    <source>
        <dbReference type="ARBA" id="ARBA00023015"/>
    </source>
</evidence>
<proteinExistence type="inferred from homology"/>
<dbReference type="GO" id="GO:0016987">
    <property type="term" value="F:sigma factor activity"/>
    <property type="evidence" value="ECO:0007669"/>
    <property type="project" value="UniProtKB-KW"/>
</dbReference>
<sequence length="187" mass="21145">MNRTDPAELIAHAIQGDLSAFEALVHQHSPAMLRFIRGILGDEHDAEDIAQQVWIRIYQNLHVFDERRGAFLTWLFQIARNQSLNTIRARGRSPISFQTPVPEPNSISDPLKNMIMREEFALLDQVLAQLPADQRTAWILSELDGLSQAEIAEIEQIPTGTVKSRVARAKASLRRQLSSSTPTIERK</sequence>
<evidence type="ECO:0000313" key="8">
    <source>
        <dbReference type="EMBL" id="TWT97358.1"/>
    </source>
</evidence>
<accession>A0A5C6ADI0</accession>
<dbReference type="CDD" id="cd06171">
    <property type="entry name" value="Sigma70_r4"/>
    <property type="match status" value="1"/>
</dbReference>
<dbReference type="InterPro" id="IPR013324">
    <property type="entry name" value="RNA_pol_sigma_r3/r4-like"/>
</dbReference>
<dbReference type="Gene3D" id="1.10.10.10">
    <property type="entry name" value="Winged helix-like DNA-binding domain superfamily/Winged helix DNA-binding domain"/>
    <property type="match status" value="1"/>
</dbReference>
<keyword evidence="2" id="KW-0805">Transcription regulation</keyword>
<dbReference type="RefSeq" id="WP_146577958.1">
    <property type="nucleotide sequence ID" value="NZ_SJPM01000004.1"/>
</dbReference>
<dbReference type="OrthoDB" id="9785675at2"/>
<evidence type="ECO:0000256" key="3">
    <source>
        <dbReference type="ARBA" id="ARBA00023082"/>
    </source>
</evidence>